<name>A0A428PKE5_9HYPO</name>
<accession>A0A428PKE5</accession>
<protein>
    <submittedName>
        <fullName evidence="1">Uncharacterized protein</fullName>
    </submittedName>
</protein>
<dbReference type="Proteomes" id="UP000288168">
    <property type="component" value="Unassembled WGS sequence"/>
</dbReference>
<comment type="caution">
    <text evidence="1">The sequence shown here is derived from an EMBL/GenBank/DDBJ whole genome shotgun (WGS) entry which is preliminary data.</text>
</comment>
<organism evidence="1 2">
    <name type="scientific">Fusarium duplospermum</name>
    <dbReference type="NCBI Taxonomy" id="1325734"/>
    <lineage>
        <taxon>Eukaryota</taxon>
        <taxon>Fungi</taxon>
        <taxon>Dikarya</taxon>
        <taxon>Ascomycota</taxon>
        <taxon>Pezizomycotina</taxon>
        <taxon>Sordariomycetes</taxon>
        <taxon>Hypocreomycetidae</taxon>
        <taxon>Hypocreales</taxon>
        <taxon>Nectriaceae</taxon>
        <taxon>Fusarium</taxon>
        <taxon>Fusarium solani species complex</taxon>
    </lineage>
</organism>
<evidence type="ECO:0000313" key="1">
    <source>
        <dbReference type="EMBL" id="RSL53480.1"/>
    </source>
</evidence>
<keyword evidence="2" id="KW-1185">Reference proteome</keyword>
<proteinExistence type="predicted"/>
<dbReference type="AlphaFoldDB" id="A0A428PKE5"/>
<dbReference type="OrthoDB" id="5096004at2759"/>
<gene>
    <name evidence="1" type="ORF">CEP54_010368</name>
</gene>
<evidence type="ECO:0000313" key="2">
    <source>
        <dbReference type="Proteomes" id="UP000288168"/>
    </source>
</evidence>
<reference evidence="1 2" key="1">
    <citation type="submission" date="2017-06" db="EMBL/GenBank/DDBJ databases">
        <title>Comparative genomic analysis of Ambrosia Fusariam Clade fungi.</title>
        <authorList>
            <person name="Stajich J.E."/>
            <person name="Carrillo J."/>
            <person name="Kijimoto T."/>
            <person name="Eskalen A."/>
            <person name="O'Donnell K."/>
            <person name="Kasson M."/>
        </authorList>
    </citation>
    <scope>NUCLEOTIDE SEQUENCE [LARGE SCALE GENOMIC DNA]</scope>
    <source>
        <strain evidence="1 2">NRRL62584</strain>
    </source>
</reference>
<dbReference type="EMBL" id="NKCI01000122">
    <property type="protein sequence ID" value="RSL53480.1"/>
    <property type="molecule type" value="Genomic_DNA"/>
</dbReference>
<sequence length="300" mass="34036">MSQEPHQLPCPDDWSVAQKTNNTAIELLNILNLTVAQRFDGDGGEDKGAPKVHDLFEHRDIRVKVCTLTRELVDYMQQVVRTLGPEFDQDTPASHPSAQYVHAKAREALTRLHDVAPFMAEVAVVRLCEMSSRAERGVMVMQETEQRLGQLRQEITKAIEDGWMAGDGENTTYLHFPSLTDIQQDWAATQAWLRAEADDVIDVYKSRHIAFIRRRGETSSRNNFVWSRWSLKDARRDPMGTEALCWEDGVPGVEMLQRDTDREEGESAVTSNLHDGRKVLNGNGTKIIHDIYKSSYSIIS</sequence>